<dbReference type="InterPro" id="IPR049202">
    <property type="entry name" value="DUF6817"/>
</dbReference>
<dbReference type="AlphaFoldDB" id="A0AAV3X779"/>
<comment type="caution">
    <text evidence="2">The sequence shown here is derived from an EMBL/GenBank/DDBJ whole genome shotgun (WGS) entry which is preliminary data.</text>
</comment>
<dbReference type="SUPFAM" id="SSF109604">
    <property type="entry name" value="HD-domain/PDEase-like"/>
    <property type="match status" value="1"/>
</dbReference>
<organism evidence="2 3">
    <name type="scientific">Microseira wollei NIES-4236</name>
    <dbReference type="NCBI Taxonomy" id="2530354"/>
    <lineage>
        <taxon>Bacteria</taxon>
        <taxon>Bacillati</taxon>
        <taxon>Cyanobacteriota</taxon>
        <taxon>Cyanophyceae</taxon>
        <taxon>Oscillatoriophycideae</taxon>
        <taxon>Aerosakkonematales</taxon>
        <taxon>Aerosakkonemataceae</taxon>
        <taxon>Microseira</taxon>
    </lineage>
</organism>
<accession>A0AAV3X779</accession>
<evidence type="ECO:0000259" key="1">
    <source>
        <dbReference type="Pfam" id="PF20680"/>
    </source>
</evidence>
<name>A0AAV3X779_9CYAN</name>
<dbReference type="RefSeq" id="WP_226578310.1">
    <property type="nucleotide sequence ID" value="NZ_BLAY01000024.1"/>
</dbReference>
<dbReference type="Gene3D" id="1.10.3210.10">
    <property type="entry name" value="Hypothetical protein af1432"/>
    <property type="match status" value="1"/>
</dbReference>
<gene>
    <name evidence="2" type="ORF">MiSe_19660</name>
</gene>
<keyword evidence="3" id="KW-1185">Reference proteome</keyword>
<reference evidence="2" key="1">
    <citation type="submission" date="2019-10" db="EMBL/GenBank/DDBJ databases">
        <title>Draft genome sequece of Microseira wollei NIES-4236.</title>
        <authorList>
            <person name="Yamaguchi H."/>
            <person name="Suzuki S."/>
            <person name="Kawachi M."/>
        </authorList>
    </citation>
    <scope>NUCLEOTIDE SEQUENCE</scope>
    <source>
        <strain evidence="2">NIES-4236</strain>
    </source>
</reference>
<dbReference type="EMBL" id="BLAY01000024">
    <property type="protein sequence ID" value="GET37213.1"/>
    <property type="molecule type" value="Genomic_DNA"/>
</dbReference>
<evidence type="ECO:0000313" key="2">
    <source>
        <dbReference type="EMBL" id="GET37213.1"/>
    </source>
</evidence>
<evidence type="ECO:0000313" key="3">
    <source>
        <dbReference type="Proteomes" id="UP001050975"/>
    </source>
</evidence>
<feature type="domain" description="DUF6817" evidence="1">
    <location>
        <begin position="40"/>
        <end position="118"/>
    </location>
</feature>
<proteinExistence type="predicted"/>
<sequence>MHYYAQTNIQLFNQLRREGYSNPDLSCIFKAYQLTMRLFTGSFRASGKTFIAHLVGTASILGSLHLPANVVAASLLHAAYVNGDFGDGRKGISQTKRKQVRDVVGEEIEGYIARYTAMQWNEQTIPDICDRINSLDAIDRDVLLIRLANELEEYLDLGIIYCGDVKYQRYINHSGALIVKMAEKLGFPSLALEIETAFNETVAAELPPEIRNQSGYNSSYTIVPNSYRIRPSVALLKWLFVQLNYWRSAIAYRLGNWRSGRDIATQAEIQ</sequence>
<protein>
    <submittedName>
        <fullName evidence="2">NAD-dependent epimerase/dehydratase</fullName>
    </submittedName>
</protein>
<dbReference type="Pfam" id="PF20680">
    <property type="entry name" value="DUF6817"/>
    <property type="match status" value="1"/>
</dbReference>
<dbReference type="Proteomes" id="UP001050975">
    <property type="component" value="Unassembled WGS sequence"/>
</dbReference>